<dbReference type="Gene3D" id="3.30.565.10">
    <property type="entry name" value="Histidine kinase-like ATPase, C-terminal domain"/>
    <property type="match status" value="1"/>
</dbReference>
<keyword evidence="1" id="KW-0808">Transferase</keyword>
<reference evidence="4" key="1">
    <citation type="journal article" date="2019" name="Int. J. Syst. Evol. Microbiol.">
        <title>The Global Catalogue of Microorganisms (GCM) 10K type strain sequencing project: providing services to taxonomists for standard genome sequencing and annotation.</title>
        <authorList>
            <consortium name="The Broad Institute Genomics Platform"/>
            <consortium name="The Broad Institute Genome Sequencing Center for Infectious Disease"/>
            <person name="Wu L."/>
            <person name="Ma J."/>
        </authorList>
    </citation>
    <scope>NUCLEOTIDE SEQUENCE [LARGE SCALE GENOMIC DNA]</scope>
    <source>
        <strain evidence="4">JCM 13006</strain>
    </source>
</reference>
<gene>
    <name evidence="3" type="ORF">GCM10023235_11860</name>
</gene>
<evidence type="ECO:0000259" key="2">
    <source>
        <dbReference type="Pfam" id="PF13581"/>
    </source>
</evidence>
<keyword evidence="4" id="KW-1185">Reference proteome</keyword>
<dbReference type="SUPFAM" id="SSF55874">
    <property type="entry name" value="ATPase domain of HSP90 chaperone/DNA topoisomerase II/histidine kinase"/>
    <property type="match status" value="1"/>
</dbReference>
<evidence type="ECO:0000313" key="3">
    <source>
        <dbReference type="EMBL" id="GAA4838290.1"/>
    </source>
</evidence>
<protein>
    <recommendedName>
        <fullName evidence="2">Histidine kinase/HSP90-like ATPase domain-containing protein</fullName>
    </recommendedName>
</protein>
<accession>A0ABP9DIC8</accession>
<dbReference type="CDD" id="cd16936">
    <property type="entry name" value="HATPase_RsbW-like"/>
    <property type="match status" value="1"/>
</dbReference>
<dbReference type="InterPro" id="IPR050267">
    <property type="entry name" value="Anti-sigma-factor_SerPK"/>
</dbReference>
<dbReference type="InterPro" id="IPR036890">
    <property type="entry name" value="HATPase_C_sf"/>
</dbReference>
<evidence type="ECO:0000313" key="4">
    <source>
        <dbReference type="Proteomes" id="UP001501752"/>
    </source>
</evidence>
<proteinExistence type="predicted"/>
<dbReference type="PANTHER" id="PTHR35526">
    <property type="entry name" value="ANTI-SIGMA-F FACTOR RSBW-RELATED"/>
    <property type="match status" value="1"/>
</dbReference>
<dbReference type="Proteomes" id="UP001501752">
    <property type="component" value="Unassembled WGS sequence"/>
</dbReference>
<evidence type="ECO:0000256" key="1">
    <source>
        <dbReference type="ARBA" id="ARBA00022527"/>
    </source>
</evidence>
<sequence length="148" mass="15813">MRPLPVHPAFHRRLTFPAWPAPDVSAGIAFTRSTLDAWYPGADPATAADVMLVAGELLTNAAEHAGGPLALVLRRTPHDRIRIEVTDAAPATPQLQPFAPHTPRGHGLRIIDHLATSWGCRPAGDGKSVWAECDLTPAPPPGRPHRTG</sequence>
<dbReference type="PANTHER" id="PTHR35526:SF3">
    <property type="entry name" value="ANTI-SIGMA-F FACTOR RSBW"/>
    <property type="match status" value="1"/>
</dbReference>
<dbReference type="Pfam" id="PF13581">
    <property type="entry name" value="HATPase_c_2"/>
    <property type="match status" value="1"/>
</dbReference>
<dbReference type="EMBL" id="BAABIS010000001">
    <property type="protein sequence ID" value="GAA4838290.1"/>
    <property type="molecule type" value="Genomic_DNA"/>
</dbReference>
<organism evidence="3 4">
    <name type="scientific">Kitasatospora terrestris</name>
    <dbReference type="NCBI Taxonomy" id="258051"/>
    <lineage>
        <taxon>Bacteria</taxon>
        <taxon>Bacillati</taxon>
        <taxon>Actinomycetota</taxon>
        <taxon>Actinomycetes</taxon>
        <taxon>Kitasatosporales</taxon>
        <taxon>Streptomycetaceae</taxon>
        <taxon>Kitasatospora</taxon>
    </lineage>
</organism>
<feature type="domain" description="Histidine kinase/HSP90-like ATPase" evidence="2">
    <location>
        <begin position="32"/>
        <end position="130"/>
    </location>
</feature>
<keyword evidence="1" id="KW-0723">Serine/threonine-protein kinase</keyword>
<comment type="caution">
    <text evidence="3">The sequence shown here is derived from an EMBL/GenBank/DDBJ whole genome shotgun (WGS) entry which is preliminary data.</text>
</comment>
<keyword evidence="1" id="KW-0418">Kinase</keyword>
<dbReference type="InterPro" id="IPR003594">
    <property type="entry name" value="HATPase_dom"/>
</dbReference>
<name>A0ABP9DIC8_9ACTN</name>